<reference evidence="10 11" key="3">
    <citation type="journal article" date="2015" name="Genome Announc.">
        <title>Draft Genome Sequence of the Archiascomycetous Yeast Saitoella complicata.</title>
        <authorList>
            <person name="Yamauchi K."/>
            <person name="Kondo S."/>
            <person name="Hamamoto M."/>
            <person name="Takahashi Y."/>
            <person name="Ogura Y."/>
            <person name="Hayashi T."/>
            <person name="Nishida H."/>
        </authorList>
    </citation>
    <scope>NUCLEOTIDE SEQUENCE [LARGE SCALE GENOMIC DNA]</scope>
    <source>
        <strain evidence="10 11">NRRL Y-17804</strain>
    </source>
</reference>
<dbReference type="InterPro" id="IPR016680">
    <property type="entry name" value="NDUFA8"/>
</dbReference>
<evidence type="ECO:0000256" key="1">
    <source>
        <dbReference type="ARBA" id="ARBA00003195"/>
    </source>
</evidence>
<organism evidence="10 11">
    <name type="scientific">Saitoella complicata (strain BCRC 22490 / CBS 7301 / JCM 7358 / NBRC 10748 / NRRL Y-17804)</name>
    <dbReference type="NCBI Taxonomy" id="698492"/>
    <lineage>
        <taxon>Eukaryota</taxon>
        <taxon>Fungi</taxon>
        <taxon>Dikarya</taxon>
        <taxon>Ascomycota</taxon>
        <taxon>Taphrinomycotina</taxon>
        <taxon>Taphrinomycotina incertae sedis</taxon>
        <taxon>Saitoella</taxon>
    </lineage>
</organism>
<reference evidence="10 11" key="2">
    <citation type="journal article" date="2014" name="J. Gen. Appl. Microbiol.">
        <title>The early diverging ascomycetous budding yeast Saitoella complicata has three histone deacetylases belonging to the Clr6, Hos2, and Rpd3 lineages.</title>
        <authorList>
            <person name="Nishida H."/>
            <person name="Matsumoto T."/>
            <person name="Kondo S."/>
            <person name="Hamamoto M."/>
            <person name="Yoshikawa H."/>
        </authorList>
    </citation>
    <scope>NUCLEOTIDE SEQUENCE [LARGE SCALE GENOMIC DNA]</scope>
    <source>
        <strain evidence="10 11">NRRL Y-17804</strain>
    </source>
</reference>
<evidence type="ECO:0000313" key="11">
    <source>
        <dbReference type="Proteomes" id="UP000033140"/>
    </source>
</evidence>
<evidence type="ECO:0000256" key="2">
    <source>
        <dbReference type="ARBA" id="ARBA00004173"/>
    </source>
</evidence>
<comment type="function">
    <text evidence="1">Accessory subunit of the mitochondrial membrane respiratory chain NADH dehydrogenase (Complex I), that is believed not to be involved in catalysis. Complex I functions in the transfer of electrons from NADH to the respiratory chain. The immediate electron acceptor for the enzyme is believed to be ubiquinone.</text>
</comment>
<evidence type="ECO:0000256" key="5">
    <source>
        <dbReference type="ARBA" id="ARBA00022660"/>
    </source>
</evidence>
<evidence type="ECO:0000256" key="4">
    <source>
        <dbReference type="ARBA" id="ARBA00022448"/>
    </source>
</evidence>
<comment type="similarity">
    <text evidence="3">Belongs to the complex I NDUFA8 subunit family.</text>
</comment>
<dbReference type="OMA" id="NPVIRTH"/>
<gene>
    <name evidence="10" type="ORF">G7K_0552-t1</name>
</gene>
<dbReference type="GO" id="GO:0005739">
    <property type="term" value="C:mitochondrion"/>
    <property type="evidence" value="ECO:0007669"/>
    <property type="project" value="UniProtKB-SubCell"/>
</dbReference>
<dbReference type="PROSITE" id="PS51808">
    <property type="entry name" value="CHCH"/>
    <property type="match status" value="1"/>
</dbReference>
<keyword evidence="5" id="KW-0679">Respiratory chain</keyword>
<keyword evidence="4" id="KW-0813">Transport</keyword>
<reference evidence="10 11" key="1">
    <citation type="journal article" date="2011" name="J. Gen. Appl. Microbiol.">
        <title>Draft genome sequencing of the enigmatic yeast Saitoella complicata.</title>
        <authorList>
            <person name="Nishida H."/>
            <person name="Hamamoto M."/>
            <person name="Sugiyama J."/>
        </authorList>
    </citation>
    <scope>NUCLEOTIDE SEQUENCE [LARGE SCALE GENOMIC DNA]</scope>
    <source>
        <strain evidence="10 11">NRRL Y-17804</strain>
    </source>
</reference>
<proteinExistence type="inferred from homology"/>
<evidence type="ECO:0000256" key="6">
    <source>
        <dbReference type="ARBA" id="ARBA00022737"/>
    </source>
</evidence>
<evidence type="ECO:0000313" key="10">
    <source>
        <dbReference type="EMBL" id="GAO46320.1"/>
    </source>
</evidence>
<dbReference type="STRING" id="698492.A0A0E9NA90"/>
<dbReference type="Proteomes" id="UP000033140">
    <property type="component" value="Unassembled WGS sequence"/>
</dbReference>
<protein>
    <recommendedName>
        <fullName evidence="12">NADH-ubiquinone oxidoreductase</fullName>
    </recommendedName>
</protein>
<evidence type="ECO:0008006" key="12">
    <source>
        <dbReference type="Google" id="ProtNLM"/>
    </source>
</evidence>
<dbReference type="PANTHER" id="PTHR13344:SF0">
    <property type="entry name" value="NADH DEHYDROGENASE [UBIQUINONE] 1 ALPHA SUBCOMPLEX SUBUNIT 8"/>
    <property type="match status" value="1"/>
</dbReference>
<evidence type="ECO:0000256" key="7">
    <source>
        <dbReference type="ARBA" id="ARBA00022982"/>
    </source>
</evidence>
<keyword evidence="7" id="KW-0249">Electron transport</keyword>
<keyword evidence="6" id="KW-0677">Repeat</keyword>
<comment type="caution">
    <text evidence="10">The sequence shown here is derived from an EMBL/GenBank/DDBJ whole genome shotgun (WGS) entry which is preliminary data.</text>
</comment>
<dbReference type="EMBL" id="BACD03000003">
    <property type="protein sequence ID" value="GAO46320.1"/>
    <property type="molecule type" value="Genomic_DNA"/>
</dbReference>
<dbReference type="PANTHER" id="PTHR13344">
    <property type="entry name" value="NADH-UBIQUINONE OXIDOREDUCTASE"/>
    <property type="match status" value="1"/>
</dbReference>
<evidence type="ECO:0000256" key="3">
    <source>
        <dbReference type="ARBA" id="ARBA00010705"/>
    </source>
</evidence>
<name>A0A0E9NA90_SAICN</name>
<evidence type="ECO:0000256" key="9">
    <source>
        <dbReference type="ARBA" id="ARBA00023157"/>
    </source>
</evidence>
<evidence type="ECO:0000256" key="8">
    <source>
        <dbReference type="ARBA" id="ARBA00023128"/>
    </source>
</evidence>
<keyword evidence="9" id="KW-1015">Disulfide bond</keyword>
<dbReference type="AlphaFoldDB" id="A0A0E9NA90"/>
<keyword evidence="11" id="KW-1185">Reference proteome</keyword>
<accession>A0A0E9NA90</accession>
<dbReference type="GO" id="GO:0006120">
    <property type="term" value="P:mitochondrial electron transport, NADH to ubiquinone"/>
    <property type="evidence" value="ECO:0007669"/>
    <property type="project" value="InterPro"/>
</dbReference>
<sequence>MDALMLHCAIPAVHQKKNKKYAMATHREANYHFDGGVFVDPTPMPSDIPHVDEVGATSAPLLSASFFIGARCQPYSDDYMLCKQEAGGKGAAPCLKEGRRVTRCAISVLEDMNKSCAEVFKTHYECLEKQNHELYACRPAERALNKCVFDNLKLEKKVPGSDLKDPVWLKKNPGYKPDTVDADGVAAAKAAGV</sequence>
<comment type="subcellular location">
    <subcellularLocation>
        <location evidence="2">Mitochondrion</location>
    </subcellularLocation>
</comment>
<keyword evidence="8" id="KW-0496">Mitochondrion</keyword>